<organism evidence="1 2">
    <name type="scientific">Streptomyces bingchenggensis (strain BCW-1)</name>
    <dbReference type="NCBI Taxonomy" id="749414"/>
    <lineage>
        <taxon>Bacteria</taxon>
        <taxon>Bacillati</taxon>
        <taxon>Actinomycetota</taxon>
        <taxon>Actinomycetes</taxon>
        <taxon>Kitasatosporales</taxon>
        <taxon>Streptomycetaceae</taxon>
        <taxon>Streptomyces</taxon>
    </lineage>
</organism>
<gene>
    <name evidence="1" type="ordered locus">SBI_01257</name>
</gene>
<reference evidence="1 2" key="1">
    <citation type="journal article" date="2010" name="J. Bacteriol.">
        <title>Genome sequence of the milbemycin-producing bacterium Streptomyces bingchenggensis.</title>
        <authorList>
            <person name="Wang X.J."/>
            <person name="Yan Y.J."/>
            <person name="Zhang B."/>
            <person name="An J."/>
            <person name="Wang J.J."/>
            <person name="Tian J."/>
            <person name="Jiang L."/>
            <person name="Chen Y.H."/>
            <person name="Huang S.X."/>
            <person name="Yin M."/>
            <person name="Zhang J."/>
            <person name="Gao A.L."/>
            <person name="Liu C.X."/>
            <person name="Zhu Z.X."/>
            <person name="Xiang W.S."/>
        </authorList>
    </citation>
    <scope>NUCLEOTIDE SEQUENCE [LARGE SCALE GENOMIC DNA]</scope>
    <source>
        <strain evidence="1 2">BCW-1</strain>
    </source>
</reference>
<dbReference type="STRING" id="749414.SBI_01257"/>
<dbReference type="AlphaFoldDB" id="D7CA50"/>
<accession>D7CA50</accession>
<dbReference type="Proteomes" id="UP000000377">
    <property type="component" value="Chromosome"/>
</dbReference>
<dbReference type="PATRIC" id="fig|749414.3.peg.1286"/>
<sequence>MKGANDTLEQLAEARDKASWGSINGLEKSLAFHQVDFIEAMWAVVNWQDMAKGYAAAKERGDGLLLAP</sequence>
<evidence type="ECO:0000313" key="1">
    <source>
        <dbReference type="EMBL" id="ADI04378.1"/>
    </source>
</evidence>
<protein>
    <submittedName>
        <fullName evidence="1">Superoxide dismutase</fullName>
    </submittedName>
</protein>
<dbReference type="HOGENOM" id="CLU_2792043_0_0_11"/>
<dbReference type="KEGG" id="sbh:SBI_01257"/>
<name>D7CA50_STRBB</name>
<dbReference type="EMBL" id="CP002047">
    <property type="protein sequence ID" value="ADI04378.1"/>
    <property type="molecule type" value="Genomic_DNA"/>
</dbReference>
<keyword evidence="2" id="KW-1185">Reference proteome</keyword>
<evidence type="ECO:0000313" key="2">
    <source>
        <dbReference type="Proteomes" id="UP000000377"/>
    </source>
</evidence>
<proteinExistence type="predicted"/>